<accession>A0ABN9MRT0</accession>
<dbReference type="InterPro" id="IPR005502">
    <property type="entry name" value="Ribosyl_crysJ1"/>
</dbReference>
<dbReference type="SUPFAM" id="SSF101478">
    <property type="entry name" value="ADP-ribosylglycohydrolase"/>
    <property type="match status" value="1"/>
</dbReference>
<dbReference type="EMBL" id="OY726394">
    <property type="protein sequence ID" value="CAJ1493926.1"/>
    <property type="molecule type" value="Genomic_DNA"/>
</dbReference>
<dbReference type="SUPFAM" id="SSF52799">
    <property type="entry name" value="(Phosphotyrosine protein) phosphatases II"/>
    <property type="match status" value="1"/>
</dbReference>
<sequence length="433" mass="45596">MGNTRSTPLTTIRRDRARGGLLGAAAGEALAAANGGAWAGGTARVIPVAELLAAGADVREKGTRERIAARWDWWRGSAGGGDRTTSVIPAAPAALACLGDAAELAGVVRPIAALIQHDPDVSDSAVLWCAAIRHAILTRELDIRAGLQLLESSRQRLWSNRFDEAERHDPSACAANGESRGALPRALSTIVHTPIPDDDPANGVFRVDHLRNAVQAAVRDGASTEEAAIIGGLLGAVYGASAVPGDWRLTLRGWPGIRAHSLDALADTIIGWAGAERRNDTSVNKVQLEGSRHPHDDDLWIGGVSPYARVTSLLRPGLDVVVTLSEAGDPDPCYGVITLDVRPADFGGDTVNVDFGLLDTVRVLERLRADGRAVFVHALLGTGHAVAVGALYGARRRGIGIEDALRDVVEALRRPVDLDDEVRAALYRLAGAA</sequence>
<protein>
    <submittedName>
        <fullName evidence="1">ADP-ribosylglycohydrolase family protein</fullName>
    </submittedName>
</protein>
<dbReference type="Pfam" id="PF03747">
    <property type="entry name" value="ADP_ribosyl_GH"/>
    <property type="match status" value="1"/>
</dbReference>
<dbReference type="RefSeq" id="WP_308475478.1">
    <property type="nucleotide sequence ID" value="NZ_OY726394.1"/>
</dbReference>
<dbReference type="Gene3D" id="3.90.190.10">
    <property type="entry name" value="Protein tyrosine phosphatase superfamily"/>
    <property type="match status" value="1"/>
</dbReference>
<keyword evidence="2" id="KW-1185">Reference proteome</keyword>
<dbReference type="Proteomes" id="UP001190336">
    <property type="component" value="Chromosome"/>
</dbReference>
<dbReference type="Gene3D" id="1.10.4080.10">
    <property type="entry name" value="ADP-ribosylation/Crystallin J1"/>
    <property type="match status" value="1"/>
</dbReference>
<evidence type="ECO:0000313" key="2">
    <source>
        <dbReference type="Proteomes" id="UP001190336"/>
    </source>
</evidence>
<organism evidence="1 2">
    <name type="scientific">[Mycobacterium] kokjensenii</name>
    <dbReference type="NCBI Taxonomy" id="3064287"/>
    <lineage>
        <taxon>Bacteria</taxon>
        <taxon>Bacillati</taxon>
        <taxon>Actinomycetota</taxon>
        <taxon>Actinomycetes</taxon>
        <taxon>Mycobacteriales</taxon>
        <taxon>Mycobacteriaceae</taxon>
        <taxon>Mycolicibacter</taxon>
    </lineage>
</organism>
<evidence type="ECO:0000313" key="1">
    <source>
        <dbReference type="EMBL" id="CAJ1493926.1"/>
    </source>
</evidence>
<dbReference type="InterPro" id="IPR029021">
    <property type="entry name" value="Prot-tyrosine_phosphatase-like"/>
</dbReference>
<proteinExistence type="predicted"/>
<gene>
    <name evidence="1" type="ORF">MU0083_000563</name>
</gene>
<reference evidence="1 2" key="1">
    <citation type="submission" date="2023-08" db="EMBL/GenBank/DDBJ databases">
        <authorList>
            <person name="Folkvardsen B D."/>
            <person name="Norman A."/>
        </authorList>
    </citation>
    <scope>NUCLEOTIDE SEQUENCE [LARGE SCALE GENOMIC DNA]</scope>
    <source>
        <strain evidence="1 2">Mu0083</strain>
    </source>
</reference>
<dbReference type="InterPro" id="IPR036705">
    <property type="entry name" value="Ribosyl_crysJ1_sf"/>
</dbReference>
<name>A0ABN9MRT0_9MYCO</name>